<evidence type="ECO:0000313" key="3">
    <source>
        <dbReference type="Proteomes" id="UP000707731"/>
    </source>
</evidence>
<keyword evidence="1" id="KW-0732">Signal</keyword>
<feature type="chain" id="PRO_5046856465" description="Secreted protein" evidence="1">
    <location>
        <begin position="26"/>
        <end position="72"/>
    </location>
</feature>
<accession>A0ABS0DK14</accession>
<dbReference type="Proteomes" id="UP000707731">
    <property type="component" value="Unassembled WGS sequence"/>
</dbReference>
<evidence type="ECO:0000256" key="1">
    <source>
        <dbReference type="SAM" id="SignalP"/>
    </source>
</evidence>
<reference evidence="2 3" key="1">
    <citation type="submission" date="2020-10" db="EMBL/GenBank/DDBJ databases">
        <title>Identification of Nocardia species via Next-generation sequencing and recognition of intraspecies genetic diversity.</title>
        <authorList>
            <person name="Li P."/>
            <person name="Li P."/>
            <person name="Lu B."/>
        </authorList>
    </citation>
    <scope>NUCLEOTIDE SEQUENCE [LARGE SCALE GENOMIC DNA]</scope>
    <source>
        <strain evidence="2 3">BJ06-0143</strain>
    </source>
</reference>
<evidence type="ECO:0008006" key="4">
    <source>
        <dbReference type="Google" id="ProtNLM"/>
    </source>
</evidence>
<dbReference type="EMBL" id="JADLQN010000011">
    <property type="protein sequence ID" value="MBF6358248.1"/>
    <property type="molecule type" value="Genomic_DNA"/>
</dbReference>
<sequence>MVRTVKAAVGAVMLGALLIAPAAVAGTATATTMNCVYTGPIVGHPGMQYVCYVIHDDNSRETFYAPGPAGRL</sequence>
<feature type="signal peptide" evidence="1">
    <location>
        <begin position="1"/>
        <end position="25"/>
    </location>
</feature>
<name>A0ABS0DK14_9NOCA</name>
<gene>
    <name evidence="2" type="ORF">IU449_27505</name>
</gene>
<protein>
    <recommendedName>
        <fullName evidence="4">Secreted protein</fullName>
    </recommendedName>
</protein>
<comment type="caution">
    <text evidence="2">The sequence shown here is derived from an EMBL/GenBank/DDBJ whole genome shotgun (WGS) entry which is preliminary data.</text>
</comment>
<evidence type="ECO:0000313" key="2">
    <source>
        <dbReference type="EMBL" id="MBF6358248.1"/>
    </source>
</evidence>
<organism evidence="2 3">
    <name type="scientific">Nocardia higoensis</name>
    <dbReference type="NCBI Taxonomy" id="228599"/>
    <lineage>
        <taxon>Bacteria</taxon>
        <taxon>Bacillati</taxon>
        <taxon>Actinomycetota</taxon>
        <taxon>Actinomycetes</taxon>
        <taxon>Mycobacteriales</taxon>
        <taxon>Nocardiaceae</taxon>
        <taxon>Nocardia</taxon>
    </lineage>
</organism>
<keyword evidence="3" id="KW-1185">Reference proteome</keyword>
<proteinExistence type="predicted"/>
<dbReference type="RefSeq" id="WP_195005089.1">
    <property type="nucleotide sequence ID" value="NZ_JADLQN010000011.1"/>
</dbReference>